<dbReference type="Pfam" id="PF02028">
    <property type="entry name" value="BCCT"/>
    <property type="match status" value="1"/>
</dbReference>
<feature type="transmembrane region" description="Helical" evidence="8">
    <location>
        <begin position="344"/>
        <end position="363"/>
    </location>
</feature>
<reference evidence="9 10" key="1">
    <citation type="submission" date="2024-04" db="EMBL/GenBank/DDBJ databases">
        <authorList>
            <person name="Abashina T."/>
            <person name="Shaikin A."/>
        </authorList>
    </citation>
    <scope>NUCLEOTIDE SEQUENCE [LARGE SCALE GENOMIC DNA]</scope>
    <source>
        <strain evidence="9 10">AAFK</strain>
    </source>
</reference>
<dbReference type="PROSITE" id="PS01303">
    <property type="entry name" value="BCCT"/>
    <property type="match status" value="1"/>
</dbReference>
<evidence type="ECO:0000256" key="7">
    <source>
        <dbReference type="ARBA" id="ARBA00023136"/>
    </source>
</evidence>
<feature type="transmembrane region" description="Helical" evidence="8">
    <location>
        <begin position="260"/>
        <end position="284"/>
    </location>
</feature>
<feature type="transmembrane region" description="Helical" evidence="8">
    <location>
        <begin position="468"/>
        <end position="488"/>
    </location>
</feature>
<protein>
    <submittedName>
        <fullName evidence="9">BCCT family transporter</fullName>
    </submittedName>
</protein>
<feature type="transmembrane region" description="Helical" evidence="8">
    <location>
        <begin position="141"/>
        <end position="161"/>
    </location>
</feature>
<dbReference type="InterPro" id="IPR018093">
    <property type="entry name" value="BCCT_CS"/>
</dbReference>
<dbReference type="PANTHER" id="PTHR30047:SF7">
    <property type="entry name" value="HIGH-AFFINITY CHOLINE TRANSPORT PROTEIN"/>
    <property type="match status" value="1"/>
</dbReference>
<feature type="transmembrane region" description="Helical" evidence="8">
    <location>
        <begin position="397"/>
        <end position="418"/>
    </location>
</feature>
<keyword evidence="6 8" id="KW-1133">Transmembrane helix</keyword>
<evidence type="ECO:0000256" key="4">
    <source>
        <dbReference type="ARBA" id="ARBA00022475"/>
    </source>
</evidence>
<evidence type="ECO:0000256" key="3">
    <source>
        <dbReference type="ARBA" id="ARBA00022448"/>
    </source>
</evidence>
<feature type="transmembrane region" description="Helical" evidence="8">
    <location>
        <begin position="50"/>
        <end position="74"/>
    </location>
</feature>
<keyword evidence="3" id="KW-0813">Transport</keyword>
<proteinExistence type="inferred from homology"/>
<dbReference type="NCBIfam" id="TIGR00842">
    <property type="entry name" value="bcct"/>
    <property type="match status" value="1"/>
</dbReference>
<feature type="transmembrane region" description="Helical" evidence="8">
    <location>
        <begin position="12"/>
        <end position="30"/>
    </location>
</feature>
<feature type="transmembrane region" description="Helical" evidence="8">
    <location>
        <begin position="189"/>
        <end position="210"/>
    </location>
</feature>
<name>A0ABU9DDR4_9PROT</name>
<gene>
    <name evidence="9" type="ORF">WOB96_13940</name>
</gene>
<organism evidence="9 10">
    <name type="scientific">Thermithiobacillus plumbiphilus</name>
    <dbReference type="NCBI Taxonomy" id="1729899"/>
    <lineage>
        <taxon>Bacteria</taxon>
        <taxon>Pseudomonadati</taxon>
        <taxon>Pseudomonadota</taxon>
        <taxon>Acidithiobacillia</taxon>
        <taxon>Acidithiobacillales</taxon>
        <taxon>Thermithiobacillaceae</taxon>
        <taxon>Thermithiobacillus</taxon>
    </lineage>
</organism>
<evidence type="ECO:0000313" key="10">
    <source>
        <dbReference type="Proteomes" id="UP001446205"/>
    </source>
</evidence>
<evidence type="ECO:0000313" key="9">
    <source>
        <dbReference type="EMBL" id="MEK8090855.1"/>
    </source>
</evidence>
<dbReference type="EMBL" id="JBBPCO010000017">
    <property type="protein sequence ID" value="MEK8090855.1"/>
    <property type="molecule type" value="Genomic_DNA"/>
</dbReference>
<feature type="transmembrane region" description="Helical" evidence="8">
    <location>
        <begin position="315"/>
        <end position="332"/>
    </location>
</feature>
<evidence type="ECO:0000256" key="5">
    <source>
        <dbReference type="ARBA" id="ARBA00022692"/>
    </source>
</evidence>
<dbReference type="RefSeq" id="WP_341371911.1">
    <property type="nucleotide sequence ID" value="NZ_JBBPCO010000017.1"/>
</dbReference>
<dbReference type="PANTHER" id="PTHR30047">
    <property type="entry name" value="HIGH-AFFINITY CHOLINE TRANSPORT PROTEIN-RELATED"/>
    <property type="match status" value="1"/>
</dbReference>
<keyword evidence="5 8" id="KW-0812">Transmembrane</keyword>
<keyword evidence="10" id="KW-1185">Reference proteome</keyword>
<accession>A0ABU9DDR4</accession>
<keyword evidence="4" id="KW-1003">Cell membrane</keyword>
<keyword evidence="7 8" id="KW-0472">Membrane</keyword>
<sequence length="667" mass="73824">MNEATQTTNRPVFFISAGVILLFVLLSALFTKQVGSMFTMLQGWIVANFGWFYVLATAGFLFFVFFLFFSSYGLVRLGQNDEEPEYSYATWFAMLFSAGMGIGLLFYGVAEPILHYTAPLVSQPGTTDAAREAMELAFFHWGLHAWAIYIVVGLSLAYFAYRHDLPLTIRSTLYPLLGRRIYGPAGDAVEILAVFGTLFGVATSLGLGVMQINAGLNYLGLLPESTANQIWLIAGITILATVSVVTGLDRGMRRLSEINLGLALALLLFVFFAGPTIFLLSSFVQSLGHYAQTLLGMSFRTTPFQGIEWQASWTMFYWGWWISWSPFVGMFIARISRGRTIREFIGGALFAPTLLTFFWFIVFGNTALHMEIFGPGGISAAVADSVPTAIFAMLDRLPWPLISSTLATLVVATFFITSSDSASLVIDIMTTNGNPNPPVITRVFWATTEGVVAAVLLLAGGLQALQTAAVTTALPFSFVMILMCWSLMRGLSIENKRGAFRAAATSPATLAPAEEPETEDTAQIGDWRTQLQTLIGRQRPSRGHTDTETCRPRIRRFMDEEVDPAFKRLAAELQRNGRGVQVDRHPFQATLVVLREGNEEFTYTLRGRTYRRMPFAFPELRGSAGEPTCMAEILLRGGTVSETPLEGFTRDQIIQNFLAEYAKWMGW</sequence>
<feature type="transmembrane region" description="Helical" evidence="8">
    <location>
        <begin position="86"/>
        <end position="110"/>
    </location>
</feature>
<evidence type="ECO:0000256" key="8">
    <source>
        <dbReference type="SAM" id="Phobius"/>
    </source>
</evidence>
<comment type="caution">
    <text evidence="9">The sequence shown here is derived from an EMBL/GenBank/DDBJ whole genome shotgun (WGS) entry which is preliminary data.</text>
</comment>
<feature type="transmembrane region" description="Helical" evidence="8">
    <location>
        <begin position="230"/>
        <end position="248"/>
    </location>
</feature>
<comment type="similarity">
    <text evidence="2">Belongs to the BCCT transporter (TC 2.A.15) family.</text>
</comment>
<evidence type="ECO:0000256" key="2">
    <source>
        <dbReference type="ARBA" id="ARBA00005658"/>
    </source>
</evidence>
<dbReference type="Proteomes" id="UP001446205">
    <property type="component" value="Unassembled WGS sequence"/>
</dbReference>
<evidence type="ECO:0000256" key="1">
    <source>
        <dbReference type="ARBA" id="ARBA00004651"/>
    </source>
</evidence>
<dbReference type="InterPro" id="IPR000060">
    <property type="entry name" value="BCCT_transptr"/>
</dbReference>
<comment type="subcellular location">
    <subcellularLocation>
        <location evidence="1">Cell membrane</location>
        <topology evidence="1">Multi-pass membrane protein</topology>
    </subcellularLocation>
</comment>
<feature type="transmembrane region" description="Helical" evidence="8">
    <location>
        <begin position="439"/>
        <end position="462"/>
    </location>
</feature>
<evidence type="ECO:0000256" key="6">
    <source>
        <dbReference type="ARBA" id="ARBA00022989"/>
    </source>
</evidence>